<protein>
    <recommendedName>
        <fullName evidence="4">Type IV secretion protein Rhs</fullName>
    </recommendedName>
</protein>
<sequence>MSQSHLMTGCIPIRGERAGPSSPQEACSPQPPPQIAANDKAKTLAAIGAGDKLFKPNDYKESEWTNDNHDIIWRVGDGYGSEYHHVKAD</sequence>
<evidence type="ECO:0000313" key="2">
    <source>
        <dbReference type="EMBL" id="MFK9007126.1"/>
    </source>
</evidence>
<dbReference type="Proteomes" id="UP001623008">
    <property type="component" value="Unassembled WGS sequence"/>
</dbReference>
<dbReference type="RefSeq" id="WP_406599172.1">
    <property type="nucleotide sequence ID" value="NZ_JBJHQF010000048.1"/>
</dbReference>
<evidence type="ECO:0000313" key="3">
    <source>
        <dbReference type="Proteomes" id="UP001623008"/>
    </source>
</evidence>
<dbReference type="EMBL" id="JBJHQF010000048">
    <property type="protein sequence ID" value="MFK9007126.1"/>
    <property type="molecule type" value="Genomic_DNA"/>
</dbReference>
<name>A0ABW8R5D3_9PSED</name>
<feature type="region of interest" description="Disordered" evidence="1">
    <location>
        <begin position="1"/>
        <end position="32"/>
    </location>
</feature>
<accession>A0ABW8R5D3</accession>
<comment type="caution">
    <text evidence="2">The sequence shown here is derived from an EMBL/GenBank/DDBJ whole genome shotgun (WGS) entry which is preliminary data.</text>
</comment>
<gene>
    <name evidence="2" type="ORF">ACJEBJ_23665</name>
</gene>
<evidence type="ECO:0008006" key="4">
    <source>
        <dbReference type="Google" id="ProtNLM"/>
    </source>
</evidence>
<organism evidence="2 3">
    <name type="scientific">Pseudomonas pergaminensis</name>
    <dbReference type="NCBI Taxonomy" id="2853159"/>
    <lineage>
        <taxon>Bacteria</taxon>
        <taxon>Pseudomonadati</taxon>
        <taxon>Pseudomonadota</taxon>
        <taxon>Gammaproteobacteria</taxon>
        <taxon>Pseudomonadales</taxon>
        <taxon>Pseudomonadaceae</taxon>
        <taxon>Pseudomonas</taxon>
    </lineage>
</organism>
<proteinExistence type="predicted"/>
<evidence type="ECO:0000256" key="1">
    <source>
        <dbReference type="SAM" id="MobiDB-lite"/>
    </source>
</evidence>
<reference evidence="2 3" key="1">
    <citation type="submission" date="2024-11" db="EMBL/GenBank/DDBJ databases">
        <authorList>
            <person name="Lucas J.A."/>
        </authorList>
    </citation>
    <scope>NUCLEOTIDE SEQUENCE [LARGE SCALE GENOMIC DNA]</scope>
    <source>
        <strain evidence="2 3">Z 7.15</strain>
    </source>
</reference>
<keyword evidence="3" id="KW-1185">Reference proteome</keyword>